<dbReference type="Gene3D" id="2.60.40.1120">
    <property type="entry name" value="Carboxypeptidase-like, regulatory domain"/>
    <property type="match status" value="1"/>
</dbReference>
<organism evidence="1 2">
    <name type="scientific">Plebeiibacterium sediminum</name>
    <dbReference type="NCBI Taxonomy" id="2992112"/>
    <lineage>
        <taxon>Bacteria</taxon>
        <taxon>Pseudomonadati</taxon>
        <taxon>Bacteroidota</taxon>
        <taxon>Bacteroidia</taxon>
        <taxon>Marinilabiliales</taxon>
        <taxon>Marinilabiliaceae</taxon>
        <taxon>Plebeiibacterium</taxon>
    </lineage>
</organism>
<dbReference type="SUPFAM" id="SSF49464">
    <property type="entry name" value="Carboxypeptidase regulatory domain-like"/>
    <property type="match status" value="1"/>
</dbReference>
<gene>
    <name evidence="1" type="ORF">OM075_20070</name>
</gene>
<protein>
    <submittedName>
        <fullName evidence="1">Carboxypeptidase-like regulatory domain-containing protein</fullName>
    </submittedName>
</protein>
<dbReference type="GO" id="GO:0004180">
    <property type="term" value="F:carboxypeptidase activity"/>
    <property type="evidence" value="ECO:0007669"/>
    <property type="project" value="UniProtKB-KW"/>
</dbReference>
<dbReference type="Proteomes" id="UP001209229">
    <property type="component" value="Unassembled WGS sequence"/>
</dbReference>
<keyword evidence="1" id="KW-0645">Protease</keyword>
<reference evidence="1" key="1">
    <citation type="submission" date="2022-10" db="EMBL/GenBank/DDBJ databases">
        <authorList>
            <person name="Yu W.X."/>
        </authorList>
    </citation>
    <scope>NUCLEOTIDE SEQUENCE</scope>
    <source>
        <strain evidence="1">AAT</strain>
    </source>
</reference>
<proteinExistence type="predicted"/>
<sequence length="117" mass="12757">MKINVLIIALVAVIGLSSFKGEKSKNNNNSVSLLNVSGTVIDNISGETLVGVEVILEGTDKKTYSDFEGNFVFEDVKEGDYDITAKIVSYKDSKSEDIHVSTSEKDGPIMVKMEHVE</sequence>
<accession>A0AAE3SI39</accession>
<dbReference type="AlphaFoldDB" id="A0AAE3SI39"/>
<name>A0AAE3SI39_9BACT</name>
<keyword evidence="1" id="KW-0121">Carboxypeptidase</keyword>
<dbReference type="InterPro" id="IPR008969">
    <property type="entry name" value="CarboxyPept-like_regulatory"/>
</dbReference>
<evidence type="ECO:0000313" key="2">
    <source>
        <dbReference type="Proteomes" id="UP001209229"/>
    </source>
</evidence>
<keyword evidence="2" id="KW-1185">Reference proteome</keyword>
<comment type="caution">
    <text evidence="1">The sequence shown here is derived from an EMBL/GenBank/DDBJ whole genome shotgun (WGS) entry which is preliminary data.</text>
</comment>
<dbReference type="Pfam" id="PF13715">
    <property type="entry name" value="CarbopepD_reg_2"/>
    <property type="match status" value="1"/>
</dbReference>
<evidence type="ECO:0000313" key="1">
    <source>
        <dbReference type="EMBL" id="MCW3788778.1"/>
    </source>
</evidence>
<keyword evidence="1" id="KW-0378">Hydrolase</keyword>
<dbReference type="RefSeq" id="WP_301192335.1">
    <property type="nucleotide sequence ID" value="NZ_JAPDPJ010000064.1"/>
</dbReference>
<dbReference type="EMBL" id="JAPDPJ010000064">
    <property type="protein sequence ID" value="MCW3788778.1"/>
    <property type="molecule type" value="Genomic_DNA"/>
</dbReference>